<organism evidence="2 3">
    <name type="scientific">Mycena alexandri</name>
    <dbReference type="NCBI Taxonomy" id="1745969"/>
    <lineage>
        <taxon>Eukaryota</taxon>
        <taxon>Fungi</taxon>
        <taxon>Dikarya</taxon>
        <taxon>Basidiomycota</taxon>
        <taxon>Agaricomycotina</taxon>
        <taxon>Agaricomycetes</taxon>
        <taxon>Agaricomycetidae</taxon>
        <taxon>Agaricales</taxon>
        <taxon>Marasmiineae</taxon>
        <taxon>Mycenaceae</taxon>
        <taxon>Mycena</taxon>
    </lineage>
</organism>
<dbReference type="AlphaFoldDB" id="A0AAD6X6B7"/>
<evidence type="ECO:0000313" key="3">
    <source>
        <dbReference type="Proteomes" id="UP001218188"/>
    </source>
</evidence>
<feature type="region of interest" description="Disordered" evidence="1">
    <location>
        <begin position="102"/>
        <end position="123"/>
    </location>
</feature>
<sequence length="485" mass="54841">MHNLLLGVAKTQWYTQWIKTNTLRADTDNYTRELTFIHDFMKTYESPPWAGRLPTRVGEPAGGSLTADEYKFAVTGPWAIILKIPIVWERFLPEATDDHDKAMRRYERRKNPTAADPKPSPRMVEEEAENFLRFATALKLIVGRAIRKDKLPQNHGVVAQVSSDFCNDLWPRRDETESSLGCAYSLTNLWTTDLNNWTGGALEVSMMREFHRNGAVDSKLHRILANPEASHMYEADFVNILLGAGANVEALGTVQDAAHTELTSSRVKLGQLATRMERIDDSVMRRALFRYYNRTVPQVTMNAREVDPSLGTTPLVLHADTYNYVLLDGRRITPTSRSTRNTVGSSIIQGRFGNETSAGEVRAVLVHRQPGVPNSEHTALIMVAWMKESDFSPLNEDDGGFIWNKFPELDINTWQYQEYENPMDEASRPLIIPLDEIQCQVSRGTIEHTEPKLWITTTLDRFSTSLPFSNSLAGPELDEPIDGTD</sequence>
<dbReference type="EMBL" id="JARJCM010000062">
    <property type="protein sequence ID" value="KAJ7033789.1"/>
    <property type="molecule type" value="Genomic_DNA"/>
</dbReference>
<accession>A0AAD6X6B7</accession>
<evidence type="ECO:0000313" key="2">
    <source>
        <dbReference type="EMBL" id="KAJ7033789.1"/>
    </source>
</evidence>
<keyword evidence="3" id="KW-1185">Reference proteome</keyword>
<proteinExistence type="predicted"/>
<comment type="caution">
    <text evidence="2">The sequence shown here is derived from an EMBL/GenBank/DDBJ whole genome shotgun (WGS) entry which is preliminary data.</text>
</comment>
<name>A0AAD6X6B7_9AGAR</name>
<reference evidence="2" key="1">
    <citation type="submission" date="2023-03" db="EMBL/GenBank/DDBJ databases">
        <title>Massive genome expansion in bonnet fungi (Mycena s.s.) driven by repeated elements and novel gene families across ecological guilds.</title>
        <authorList>
            <consortium name="Lawrence Berkeley National Laboratory"/>
            <person name="Harder C.B."/>
            <person name="Miyauchi S."/>
            <person name="Viragh M."/>
            <person name="Kuo A."/>
            <person name="Thoen E."/>
            <person name="Andreopoulos B."/>
            <person name="Lu D."/>
            <person name="Skrede I."/>
            <person name="Drula E."/>
            <person name="Henrissat B."/>
            <person name="Morin E."/>
            <person name="Kohler A."/>
            <person name="Barry K."/>
            <person name="LaButti K."/>
            <person name="Morin E."/>
            <person name="Salamov A."/>
            <person name="Lipzen A."/>
            <person name="Mereny Z."/>
            <person name="Hegedus B."/>
            <person name="Baldrian P."/>
            <person name="Stursova M."/>
            <person name="Weitz H."/>
            <person name="Taylor A."/>
            <person name="Grigoriev I.V."/>
            <person name="Nagy L.G."/>
            <person name="Martin F."/>
            <person name="Kauserud H."/>
        </authorList>
    </citation>
    <scope>NUCLEOTIDE SEQUENCE</scope>
    <source>
        <strain evidence="2">CBHHK200</strain>
    </source>
</reference>
<protein>
    <submittedName>
        <fullName evidence="2">Uncharacterized protein</fullName>
    </submittedName>
</protein>
<evidence type="ECO:0000256" key="1">
    <source>
        <dbReference type="SAM" id="MobiDB-lite"/>
    </source>
</evidence>
<dbReference type="Proteomes" id="UP001218188">
    <property type="component" value="Unassembled WGS sequence"/>
</dbReference>
<gene>
    <name evidence="2" type="ORF">C8F04DRAFT_1260521</name>
</gene>